<gene>
    <name evidence="10" type="ORF">TcWFU_004070</name>
</gene>
<dbReference type="InterPro" id="IPR024159">
    <property type="entry name" value="Cbl_PTB"/>
</dbReference>
<dbReference type="InterPro" id="IPR015940">
    <property type="entry name" value="UBA"/>
</dbReference>
<evidence type="ECO:0000256" key="7">
    <source>
        <dbReference type="SAM" id="MobiDB-lite"/>
    </source>
</evidence>
<dbReference type="InterPro" id="IPR013083">
    <property type="entry name" value="Znf_RING/FYVE/PHD"/>
</dbReference>
<sequence length="675" mass="75949">MQRQKSSFSDACDITGKALKVAEAQISVLLFKQRFHRQHESLKCEKHIKDTVEQLKNLRGILSQVQTPSEQSSLYPHFFEYWKNFFASLTKLTNQFELQIRSRSKHFEREAFNKYTSFFYHMAEELKFVFPNGRFATNQVFGRRDAQCWWESNFDSRVVVASDEFWDRFKREFPDAIDDGGALFDTIGFSSPDYVSKYDLDIFTRLFGAWSFLTRVWRRLVNHPGYQKYGTFNTTFDVLDGCRTTPGSYTFRISMSRNGFWSIGYVSAEGKIIQLLCFVSSIAQHLCDGKQQGLFKYPKGQACLDDLSDVSNMKIKVELQRHPGEDEDLLTCKICGVDLNDTQLEPCGHFICSHCCRRIQAAAPSKTSPLCYQCSSKILCTTPIEIQVKMIGVEDSYPRAAFGNQRPFKNFSSGNELSASHANEHDFTPPRHQNSFNRGRPKNQDILGVAARVAAVCNRDQETVEVDLRILCGDGFALEQIAEALITAGGDRAKAKEALQSSPHANEHDFTPPRHQNSFNRGRPKNQDILGVAARVAAVCNRDQETVEVDLRILCGDGFALEQIAEALITAGGDRAKAKEALQSSPHANEHEYAHIKPMNSFNRGRPKNQDILGVAARVAAVCNRDQETVEVDLRILCGDGFALEQIAEALITAGGDRAKAKEALQSSPLTTNQH</sequence>
<proteinExistence type="predicted"/>
<dbReference type="PROSITE" id="PS51506">
    <property type="entry name" value="CBL_PTB"/>
    <property type="match status" value="1"/>
</dbReference>
<dbReference type="SUPFAM" id="SSF57850">
    <property type="entry name" value="RING/U-box"/>
    <property type="match status" value="1"/>
</dbReference>
<dbReference type="InterPro" id="IPR036860">
    <property type="entry name" value="SH2_dom_sf"/>
</dbReference>
<evidence type="ECO:0000256" key="1">
    <source>
        <dbReference type="ARBA" id="ARBA00022723"/>
    </source>
</evidence>
<dbReference type="EMBL" id="JAKROA010000002">
    <property type="protein sequence ID" value="KAL5110196.1"/>
    <property type="molecule type" value="Genomic_DNA"/>
</dbReference>
<keyword evidence="1 6" id="KW-0479">Metal-binding</keyword>
<dbReference type="InterPro" id="IPR024162">
    <property type="entry name" value="Adaptor_Cbl"/>
</dbReference>
<accession>A0ABR4QKL6</accession>
<comment type="function">
    <text evidence="6">E3 ubiquitin-protein ligase which accepts ubiquitin from specific E2 ubiquitin-conjugating enzymes, and transfers it to substrates, generally promoting their degradation by the proteasome.</text>
</comment>
<dbReference type="PROSITE" id="PS50089">
    <property type="entry name" value="ZF_RING_2"/>
    <property type="match status" value="1"/>
</dbReference>
<dbReference type="Gene3D" id="1.10.238.10">
    <property type="entry name" value="EF-hand"/>
    <property type="match status" value="1"/>
</dbReference>
<dbReference type="Gene3D" id="3.30.505.10">
    <property type="entry name" value="SH2 domain"/>
    <property type="match status" value="1"/>
</dbReference>
<keyword evidence="11" id="KW-1185">Reference proteome</keyword>
<name>A0ABR4QKL6_9CEST</name>
<feature type="domain" description="Cbl-PTB" evidence="9">
    <location>
        <begin position="1"/>
        <end position="309"/>
    </location>
</feature>
<dbReference type="SMART" id="SM00165">
    <property type="entry name" value="UBA"/>
    <property type="match status" value="3"/>
</dbReference>
<dbReference type="Gene3D" id="3.30.40.10">
    <property type="entry name" value="Zinc/RING finger domain, C3HC4 (zinc finger)"/>
    <property type="match status" value="1"/>
</dbReference>
<keyword evidence="6" id="KW-0833">Ubl conjugation pathway</keyword>
<evidence type="ECO:0000256" key="4">
    <source>
        <dbReference type="ARBA" id="ARBA00022837"/>
    </source>
</evidence>
<keyword evidence="3 6" id="KW-0862">Zinc</keyword>
<keyword evidence="4 6" id="KW-0106">Calcium</keyword>
<comment type="domain">
    <text evidence="6">The N-terminus is composed of the phosphotyrosine binding (PTB) domain, a short linker region and the RING-type zinc finger. The PTB domain, which is also called TKB (tyrosine kinase binding) domain, is composed of three different subdomains: a four-helix bundle (4H), a calcium-binding EF hand and a divergent SH2 domain.</text>
</comment>
<dbReference type="EC" id="2.3.2.27" evidence="6"/>
<evidence type="ECO:0000256" key="6">
    <source>
        <dbReference type="RuleBase" id="RU367001"/>
    </source>
</evidence>
<evidence type="ECO:0000259" key="8">
    <source>
        <dbReference type="PROSITE" id="PS50089"/>
    </source>
</evidence>
<comment type="pathway">
    <text evidence="6">Protein modification; protein ubiquitination.</text>
</comment>
<comment type="caution">
    <text evidence="10">The sequence shown here is derived from an EMBL/GenBank/DDBJ whole genome shotgun (WGS) entry which is preliminary data.</text>
</comment>
<dbReference type="PANTHER" id="PTHR23007">
    <property type="entry name" value="CBL"/>
    <property type="match status" value="1"/>
</dbReference>
<dbReference type="InterPro" id="IPR001841">
    <property type="entry name" value="Znf_RING"/>
</dbReference>
<evidence type="ECO:0000259" key="9">
    <source>
        <dbReference type="PROSITE" id="PS51506"/>
    </source>
</evidence>
<evidence type="ECO:0000313" key="10">
    <source>
        <dbReference type="EMBL" id="KAL5110196.1"/>
    </source>
</evidence>
<feature type="region of interest" description="Disordered" evidence="7">
    <location>
        <begin position="419"/>
        <end position="440"/>
    </location>
</feature>
<protein>
    <recommendedName>
        <fullName evidence="6">E3 ubiquitin-protein ligase CBL</fullName>
        <ecNumber evidence="6">2.3.2.27</ecNumber>
    </recommendedName>
</protein>
<keyword evidence="6" id="KW-0808">Transferase</keyword>
<evidence type="ECO:0000256" key="2">
    <source>
        <dbReference type="ARBA" id="ARBA00022771"/>
    </source>
</evidence>
<reference evidence="10 11" key="1">
    <citation type="journal article" date="2022" name="Front. Cell. Infect. Microbiol.">
        <title>The Genomes of Two Strains of Taenia crassiceps the Animal Model for the Study of Human Cysticercosis.</title>
        <authorList>
            <person name="Bobes R.J."/>
            <person name="Estrada K."/>
            <person name="Rios-Valencia D.G."/>
            <person name="Calderon-Gallegos A."/>
            <person name="de la Torre P."/>
            <person name="Carrero J.C."/>
            <person name="Sanchez-Flores A."/>
            <person name="Laclette J.P."/>
        </authorList>
    </citation>
    <scope>NUCLEOTIDE SEQUENCE [LARGE SCALE GENOMIC DNA]</scope>
    <source>
        <strain evidence="10">WFUcys</strain>
    </source>
</reference>
<feature type="region of interest" description="Disordered" evidence="7">
    <location>
        <begin position="501"/>
        <end position="523"/>
    </location>
</feature>
<dbReference type="InterPro" id="IPR011992">
    <property type="entry name" value="EF-hand-dom_pair"/>
</dbReference>
<keyword evidence="2 5" id="KW-0863">Zinc-finger</keyword>
<evidence type="ECO:0000256" key="5">
    <source>
        <dbReference type="PROSITE-ProRule" id="PRU00175"/>
    </source>
</evidence>
<dbReference type="InterPro" id="IPR014741">
    <property type="entry name" value="Adaptor_Cbl_EF_hand-like"/>
</dbReference>
<dbReference type="Proteomes" id="UP001651158">
    <property type="component" value="Unassembled WGS sequence"/>
</dbReference>
<evidence type="ECO:0000256" key="3">
    <source>
        <dbReference type="ARBA" id="ARBA00022833"/>
    </source>
</evidence>
<dbReference type="SUPFAM" id="SSF55550">
    <property type="entry name" value="SH2 domain"/>
    <property type="match status" value="1"/>
</dbReference>
<dbReference type="SUPFAM" id="SSF47473">
    <property type="entry name" value="EF-hand"/>
    <property type="match status" value="1"/>
</dbReference>
<feature type="domain" description="RING-type" evidence="8">
    <location>
        <begin position="332"/>
        <end position="371"/>
    </location>
</feature>
<dbReference type="Pfam" id="PF02761">
    <property type="entry name" value="Cbl_N2"/>
    <property type="match status" value="1"/>
</dbReference>
<dbReference type="Pfam" id="PF02762">
    <property type="entry name" value="Cbl_N3"/>
    <property type="match status" value="1"/>
</dbReference>
<comment type="catalytic activity">
    <reaction evidence="6">
        <text>S-ubiquitinyl-[E2 ubiquitin-conjugating enzyme]-L-cysteine + [acceptor protein]-L-lysine = [E2 ubiquitin-conjugating enzyme]-L-cysteine + N(6)-ubiquitinyl-[acceptor protein]-L-lysine.</text>
        <dbReference type="EC" id="2.3.2.27"/>
    </reaction>
</comment>
<organism evidence="10 11">
    <name type="scientific">Taenia crassiceps</name>
    <dbReference type="NCBI Taxonomy" id="6207"/>
    <lineage>
        <taxon>Eukaryota</taxon>
        <taxon>Metazoa</taxon>
        <taxon>Spiralia</taxon>
        <taxon>Lophotrochozoa</taxon>
        <taxon>Platyhelminthes</taxon>
        <taxon>Cestoda</taxon>
        <taxon>Eucestoda</taxon>
        <taxon>Cyclophyllidea</taxon>
        <taxon>Taeniidae</taxon>
        <taxon>Taenia</taxon>
    </lineage>
</organism>
<evidence type="ECO:0000313" key="11">
    <source>
        <dbReference type="Proteomes" id="UP001651158"/>
    </source>
</evidence>
<dbReference type="PANTHER" id="PTHR23007:SF11">
    <property type="entry name" value="E3 UBIQUITIN-PROTEIN LIGASE CBL"/>
    <property type="match status" value="1"/>
</dbReference>
<dbReference type="InterPro" id="IPR014742">
    <property type="entry name" value="Adaptor_Cbl_SH2-like"/>
</dbReference>